<dbReference type="AlphaFoldDB" id="A0A2M4CDZ4"/>
<proteinExistence type="predicted"/>
<accession>A0A2M4CDZ4</accession>
<sequence length="71" mass="7980">MRFIITSSRVGRPRADPPYILVHLLLALARSMRLSPCSLLTLVGEGVSSLVARMFFLSYLVYQRLRGRSAV</sequence>
<protein>
    <submittedName>
        <fullName evidence="1">Putative secreted protein</fullName>
    </submittedName>
</protein>
<name>A0A2M4CDZ4_9DIPT</name>
<organism evidence="1">
    <name type="scientific">Anopheles marajoara</name>
    <dbReference type="NCBI Taxonomy" id="58244"/>
    <lineage>
        <taxon>Eukaryota</taxon>
        <taxon>Metazoa</taxon>
        <taxon>Ecdysozoa</taxon>
        <taxon>Arthropoda</taxon>
        <taxon>Hexapoda</taxon>
        <taxon>Insecta</taxon>
        <taxon>Pterygota</taxon>
        <taxon>Neoptera</taxon>
        <taxon>Endopterygota</taxon>
        <taxon>Diptera</taxon>
        <taxon>Nematocera</taxon>
        <taxon>Culicoidea</taxon>
        <taxon>Culicidae</taxon>
        <taxon>Anophelinae</taxon>
        <taxon>Anopheles</taxon>
    </lineage>
</organism>
<dbReference type="EMBL" id="GGFJ01014392">
    <property type="protein sequence ID" value="MBW63533.1"/>
    <property type="molecule type" value="Transcribed_RNA"/>
</dbReference>
<reference evidence="1" key="1">
    <citation type="submission" date="2018-01" db="EMBL/GenBank/DDBJ databases">
        <title>An insight into the sialome of Amazonian anophelines.</title>
        <authorList>
            <person name="Ribeiro J.M."/>
            <person name="Scarpassa V."/>
            <person name="Calvo E."/>
        </authorList>
    </citation>
    <scope>NUCLEOTIDE SEQUENCE</scope>
    <source>
        <tissue evidence="1">Salivary glands</tissue>
    </source>
</reference>
<evidence type="ECO:0000313" key="1">
    <source>
        <dbReference type="EMBL" id="MBW63533.1"/>
    </source>
</evidence>